<dbReference type="STRING" id="1297750.SAMN05444405_107115"/>
<dbReference type="InterPro" id="IPR023996">
    <property type="entry name" value="TonB-dep_OMP_SusC/RagA"/>
</dbReference>
<keyword evidence="6 8" id="KW-0472">Membrane</keyword>
<evidence type="ECO:0000256" key="3">
    <source>
        <dbReference type="ARBA" id="ARBA00022452"/>
    </source>
</evidence>
<feature type="transmembrane region" description="Helical" evidence="10">
    <location>
        <begin position="21"/>
        <end position="42"/>
    </location>
</feature>
<dbReference type="InterPro" id="IPR023997">
    <property type="entry name" value="TonB-dep_OMP_SusC/RagA_CS"/>
</dbReference>
<evidence type="ECO:0000256" key="10">
    <source>
        <dbReference type="SAM" id="Phobius"/>
    </source>
</evidence>
<evidence type="ECO:0000259" key="12">
    <source>
        <dbReference type="Pfam" id="PF07715"/>
    </source>
</evidence>
<dbReference type="GO" id="GO:0009279">
    <property type="term" value="C:cell outer membrane"/>
    <property type="evidence" value="ECO:0007669"/>
    <property type="project" value="UniProtKB-SubCell"/>
</dbReference>
<dbReference type="InterPro" id="IPR036942">
    <property type="entry name" value="Beta-barrel_TonB_sf"/>
</dbReference>
<dbReference type="InterPro" id="IPR037066">
    <property type="entry name" value="Plug_dom_sf"/>
</dbReference>
<evidence type="ECO:0000256" key="8">
    <source>
        <dbReference type="PROSITE-ProRule" id="PRU01360"/>
    </source>
</evidence>
<accession>A0A1M5AWB2</accession>
<reference evidence="14" key="1">
    <citation type="submission" date="2016-11" db="EMBL/GenBank/DDBJ databases">
        <authorList>
            <person name="Varghese N."/>
            <person name="Submissions S."/>
        </authorList>
    </citation>
    <scope>NUCLEOTIDE SEQUENCE [LARGE SCALE GENOMIC DNA]</scope>
    <source>
        <strain evidence="14">DSM 26991</strain>
    </source>
</reference>
<dbReference type="InterPro" id="IPR008969">
    <property type="entry name" value="CarboxyPept-like_regulatory"/>
</dbReference>
<evidence type="ECO:0000256" key="5">
    <source>
        <dbReference type="ARBA" id="ARBA00023077"/>
    </source>
</evidence>
<dbReference type="Pfam" id="PF00593">
    <property type="entry name" value="TonB_dep_Rec_b-barrel"/>
    <property type="match status" value="1"/>
</dbReference>
<dbReference type="InterPro" id="IPR000531">
    <property type="entry name" value="Beta-barrel_TonB"/>
</dbReference>
<dbReference type="FunFam" id="2.170.130.10:FF:000003">
    <property type="entry name" value="SusC/RagA family TonB-linked outer membrane protein"/>
    <property type="match status" value="1"/>
</dbReference>
<dbReference type="PROSITE" id="PS52016">
    <property type="entry name" value="TONB_DEPENDENT_REC_3"/>
    <property type="match status" value="1"/>
</dbReference>
<dbReference type="AlphaFoldDB" id="A0A1M5AWB2"/>
<dbReference type="Gene3D" id="2.170.130.10">
    <property type="entry name" value="TonB-dependent receptor, plug domain"/>
    <property type="match status" value="1"/>
</dbReference>
<keyword evidence="10" id="KW-1133">Transmembrane helix</keyword>
<organism evidence="13 14">
    <name type="scientific">Bacteroides luti</name>
    <dbReference type="NCBI Taxonomy" id="1297750"/>
    <lineage>
        <taxon>Bacteria</taxon>
        <taxon>Pseudomonadati</taxon>
        <taxon>Bacteroidota</taxon>
        <taxon>Bacteroidia</taxon>
        <taxon>Bacteroidales</taxon>
        <taxon>Bacteroidaceae</taxon>
        <taxon>Bacteroides</taxon>
    </lineage>
</organism>
<keyword evidence="2 8" id="KW-0813">Transport</keyword>
<dbReference type="InterPro" id="IPR039426">
    <property type="entry name" value="TonB-dep_rcpt-like"/>
</dbReference>
<dbReference type="NCBIfam" id="TIGR04056">
    <property type="entry name" value="OMP_RagA_SusC"/>
    <property type="match status" value="1"/>
</dbReference>
<comment type="similarity">
    <text evidence="8 9">Belongs to the TonB-dependent receptor family.</text>
</comment>
<keyword evidence="14" id="KW-1185">Reference proteome</keyword>
<dbReference type="Pfam" id="PF13715">
    <property type="entry name" value="CarbopepD_reg_2"/>
    <property type="match status" value="1"/>
</dbReference>
<evidence type="ECO:0000256" key="6">
    <source>
        <dbReference type="ARBA" id="ARBA00023136"/>
    </source>
</evidence>
<dbReference type="Gene3D" id="2.40.170.20">
    <property type="entry name" value="TonB-dependent receptor, beta-barrel domain"/>
    <property type="match status" value="1"/>
</dbReference>
<dbReference type="Pfam" id="PF07715">
    <property type="entry name" value="Plug"/>
    <property type="match status" value="1"/>
</dbReference>
<proteinExistence type="inferred from homology"/>
<dbReference type="SUPFAM" id="SSF49464">
    <property type="entry name" value="Carboxypeptidase regulatory domain-like"/>
    <property type="match status" value="1"/>
</dbReference>
<evidence type="ECO:0000256" key="4">
    <source>
        <dbReference type="ARBA" id="ARBA00022692"/>
    </source>
</evidence>
<dbReference type="OrthoDB" id="9768177at2"/>
<keyword evidence="5 9" id="KW-0798">TonB box</keyword>
<protein>
    <submittedName>
        <fullName evidence="13">TonB-linked outer membrane protein, SusC/RagA family</fullName>
    </submittedName>
</protein>
<evidence type="ECO:0000256" key="1">
    <source>
        <dbReference type="ARBA" id="ARBA00004571"/>
    </source>
</evidence>
<comment type="subcellular location">
    <subcellularLocation>
        <location evidence="1 8">Cell outer membrane</location>
        <topology evidence="1 8">Multi-pass membrane protein</topology>
    </subcellularLocation>
</comment>
<feature type="domain" description="TonB-dependent receptor plug" evidence="12">
    <location>
        <begin position="146"/>
        <end position="251"/>
    </location>
</feature>
<dbReference type="InterPro" id="IPR012910">
    <property type="entry name" value="Plug_dom"/>
</dbReference>
<feature type="domain" description="TonB-dependent receptor-like beta-barrel" evidence="11">
    <location>
        <begin position="452"/>
        <end position="1015"/>
    </location>
</feature>
<keyword evidence="3 8" id="KW-1134">Transmembrane beta strand</keyword>
<dbReference type="EMBL" id="FQTV01000007">
    <property type="protein sequence ID" value="SHF34446.1"/>
    <property type="molecule type" value="Genomic_DNA"/>
</dbReference>
<evidence type="ECO:0000259" key="11">
    <source>
        <dbReference type="Pfam" id="PF00593"/>
    </source>
</evidence>
<evidence type="ECO:0000256" key="9">
    <source>
        <dbReference type="RuleBase" id="RU003357"/>
    </source>
</evidence>
<dbReference type="NCBIfam" id="TIGR04057">
    <property type="entry name" value="SusC_RagA_signa"/>
    <property type="match status" value="1"/>
</dbReference>
<evidence type="ECO:0000256" key="7">
    <source>
        <dbReference type="ARBA" id="ARBA00023237"/>
    </source>
</evidence>
<name>A0A1M5AWB2_9BACE</name>
<dbReference type="RefSeq" id="WP_073401151.1">
    <property type="nucleotide sequence ID" value="NZ_FQTV01000007.1"/>
</dbReference>
<dbReference type="Proteomes" id="UP000184509">
    <property type="component" value="Unassembled WGS sequence"/>
</dbReference>
<sequence length="1050" mass="118033">MKKQKTFHECRGKRQLVPVKWVIRLSVLLFALYSPFQLRLFAENNSLEISQQSTQKISGVVKDSKGESIIGANVLIEGTKVSTVTDLNGIFTLQLPNGAARLKISFIGYKDKIVPIRKGVSMSIELDEDTHVLDEVQVVAYGVQKKVSITGAISSMKGDDLLKTPVGSISNILSGQITGVSSVQYSGEPGADAADIYVRGIATWNDASPIIQVDGVDRDFSQIDPNEIESITVLKDASATAVFGVRGANGVILITTKRGAEGKAKVSLSSSYGVNVMTKQLDFANSYQYASYYNEMQVNDGGVPTFSNDQLEKFRTHSDPILYPDINWIDYCMKNSAFQSQHNVNISGGTEGMRYFVSTGLFTQAGMFKQFNANDDFNFDYKRYNYRANLDFDITKSTLLSVNIGGRVETKRTPESGEDQNQLFRKLYWAVPFAGAGIIDGKRVVSNADYLPFTGTDGLSSYYGKGFRTTTTNVLNLDLALNQKLDFITKGLSLKLKGAYNSEYANKKVASSSKAYYTPISGANGAIDYRKNGSDSQLSYSEPDDQFSKARDWYMELGMNYSRKFGDHNVNGLVLYNQSKRYYPGGSYDDIPSAYVGFVGRATYDWKSRYLAEFNIGYNGSENFAPGNRYGIFPAGSLGWVLSEESFFKPIKNVVSYMKLRASLGVVGNDKCNNQRFLYIPDAYNLGGGYYFGTNTGSSKPGAYESTKSYANVTWEKATKQNYGVDFTVLKDHLNVSFDYFYEKRKDILMTPDYLPSILGMSLPVVNVGKTENKGFELQLKWNDQVGKDFRYWANANLSFARNKILYMNEVKQNENWMYKTGRVISSRSMYKFWGFYDETADARYKAQFGHEIADHGIELKPGDCVYTDLNNDGKITGDDATRNLGYTDAPEYTAGLNMGFSWKNFDFSMQWTGAWNVDRMLSEFRQPLGDTFNKGLLLYQYEKTWRTSEDTYSAKYPRISGLHASNNYAGSDLYLIDASYLRLKSIELGYNFDFAFMKKLKMNQCRLYVNGYNLLTFTGFKWGDPESRQSDRPNYPLTRVFNIGLKVGF</sequence>
<keyword evidence="4 8" id="KW-0812">Transmembrane</keyword>
<evidence type="ECO:0000256" key="2">
    <source>
        <dbReference type="ARBA" id="ARBA00022448"/>
    </source>
</evidence>
<dbReference type="Gene3D" id="2.60.40.1120">
    <property type="entry name" value="Carboxypeptidase-like, regulatory domain"/>
    <property type="match status" value="1"/>
</dbReference>
<gene>
    <name evidence="13" type="ORF">SAMN05444405_107115</name>
</gene>
<evidence type="ECO:0000313" key="13">
    <source>
        <dbReference type="EMBL" id="SHF34446.1"/>
    </source>
</evidence>
<keyword evidence="7 8" id="KW-0998">Cell outer membrane</keyword>
<dbReference type="SUPFAM" id="SSF56935">
    <property type="entry name" value="Porins"/>
    <property type="match status" value="1"/>
</dbReference>
<evidence type="ECO:0000313" key="14">
    <source>
        <dbReference type="Proteomes" id="UP000184509"/>
    </source>
</evidence>